<comment type="subcellular location">
    <subcellularLocation>
        <location evidence="1">Nucleus</location>
    </subcellularLocation>
</comment>
<evidence type="ECO:0000256" key="4">
    <source>
        <dbReference type="ARBA" id="ARBA00023242"/>
    </source>
</evidence>
<dbReference type="HOGENOM" id="CLU_000429_0_1_1"/>
<dbReference type="GO" id="GO:0036228">
    <property type="term" value="P:protein localization to nuclear inner membrane"/>
    <property type="evidence" value="ECO:0007669"/>
    <property type="project" value="TreeGrafter"/>
</dbReference>
<feature type="region of interest" description="Disordered" evidence="5">
    <location>
        <begin position="278"/>
        <end position="297"/>
    </location>
</feature>
<proteinExistence type="inferred from homology"/>
<feature type="domain" description="Nucleoporin Nup133/Nup155-like N-terminal" evidence="7">
    <location>
        <begin position="53"/>
        <end position="446"/>
    </location>
</feature>
<dbReference type="PANTHER" id="PTHR10350:SF6">
    <property type="entry name" value="NUCLEAR PORE COMPLEX PROTEIN NUP155"/>
    <property type="match status" value="1"/>
</dbReference>
<comment type="similarity">
    <text evidence="2">Belongs to the non-repetitive/WGA-negative nucleoporin family.</text>
</comment>
<feature type="region of interest" description="Disordered" evidence="5">
    <location>
        <begin position="1243"/>
        <end position="1284"/>
    </location>
</feature>
<dbReference type="Proteomes" id="UP000053664">
    <property type="component" value="Unassembled WGS sequence"/>
</dbReference>
<gene>
    <name evidence="8" type="ORF">PFL1_06429</name>
</gene>
<dbReference type="InterPro" id="IPR004870">
    <property type="entry name" value="Nucleoporin_Nup155"/>
</dbReference>
<evidence type="ECO:0000256" key="3">
    <source>
        <dbReference type="ARBA" id="ARBA00022448"/>
    </source>
</evidence>
<dbReference type="OrthoDB" id="338970at2759"/>
<name>A0A061H1I7_9BASI</name>
<dbReference type="RefSeq" id="XP_007882161.1">
    <property type="nucleotide sequence ID" value="XM_007883970.1"/>
</dbReference>
<accession>A0A061H1I7</accession>
<dbReference type="GO" id="GO:0044611">
    <property type="term" value="C:nuclear pore inner ring"/>
    <property type="evidence" value="ECO:0007669"/>
    <property type="project" value="TreeGrafter"/>
</dbReference>
<feature type="compositionally biased region" description="Polar residues" evidence="5">
    <location>
        <begin position="281"/>
        <end position="297"/>
    </location>
</feature>
<evidence type="ECO:0000259" key="7">
    <source>
        <dbReference type="Pfam" id="PF08801"/>
    </source>
</evidence>
<dbReference type="eggNOG" id="KOG1900">
    <property type="taxonomic scope" value="Eukaryota"/>
</dbReference>
<dbReference type="GO" id="GO:0006405">
    <property type="term" value="P:RNA export from nucleus"/>
    <property type="evidence" value="ECO:0007669"/>
    <property type="project" value="TreeGrafter"/>
</dbReference>
<keyword evidence="4" id="KW-0539">Nucleus</keyword>
<dbReference type="Gene3D" id="1.20.120.1880">
    <property type="entry name" value="Nucleoporin, helical C-terminal domain"/>
    <property type="match status" value="1"/>
</dbReference>
<dbReference type="KEGG" id="pfp:PFL1_06429"/>
<dbReference type="Pfam" id="PF03177">
    <property type="entry name" value="Nucleoporin_C"/>
    <property type="match status" value="1"/>
</dbReference>
<dbReference type="PANTHER" id="PTHR10350">
    <property type="entry name" value="NUCLEAR PORE COMPLEX PROTEIN NUP155"/>
    <property type="match status" value="1"/>
</dbReference>
<dbReference type="Gene3D" id="1.25.40.440">
    <property type="entry name" value="Nucleoporin, helical domain, central subdomain"/>
    <property type="match status" value="1"/>
</dbReference>
<dbReference type="InterPro" id="IPR042537">
    <property type="entry name" value="Nucleoporin_Nup155_C_2"/>
</dbReference>
<feature type="region of interest" description="Disordered" evidence="5">
    <location>
        <begin position="353"/>
        <end position="379"/>
    </location>
</feature>
<evidence type="ECO:0000256" key="5">
    <source>
        <dbReference type="SAM" id="MobiDB-lite"/>
    </source>
</evidence>
<organism evidence="8 9">
    <name type="scientific">Pseudozyma flocculosa PF-1</name>
    <dbReference type="NCBI Taxonomy" id="1277687"/>
    <lineage>
        <taxon>Eukaryota</taxon>
        <taxon>Fungi</taxon>
        <taxon>Dikarya</taxon>
        <taxon>Basidiomycota</taxon>
        <taxon>Ustilaginomycotina</taxon>
        <taxon>Ustilaginomycetes</taxon>
        <taxon>Ustilaginales</taxon>
        <taxon>Ustilaginaceae</taxon>
        <taxon>Pseudozyma</taxon>
    </lineage>
</organism>
<evidence type="ECO:0000259" key="6">
    <source>
        <dbReference type="Pfam" id="PF03177"/>
    </source>
</evidence>
<evidence type="ECO:0008006" key="10">
    <source>
        <dbReference type="Google" id="ProtNLM"/>
    </source>
</evidence>
<protein>
    <recommendedName>
        <fullName evidence="10">Nucleoporin Nup133/Nup155-like N-terminal domain-containing protein</fullName>
    </recommendedName>
</protein>
<feature type="domain" description="Nucleoporin Nup133/Nup155-like C-terminal" evidence="6">
    <location>
        <begin position="604"/>
        <end position="1370"/>
    </location>
</feature>
<evidence type="ECO:0000313" key="9">
    <source>
        <dbReference type="Proteomes" id="UP000053664"/>
    </source>
</evidence>
<dbReference type="InterPro" id="IPR014908">
    <property type="entry name" value="Nucleoporin_Nup133/Nup155_N"/>
</dbReference>
<feature type="compositionally biased region" description="Low complexity" evidence="5">
    <location>
        <begin position="1260"/>
        <end position="1284"/>
    </location>
</feature>
<dbReference type="InterPro" id="IPR042533">
    <property type="entry name" value="Nucleoporin_Nup155_C_1"/>
</dbReference>
<dbReference type="GO" id="GO:0017056">
    <property type="term" value="F:structural constituent of nuclear pore"/>
    <property type="evidence" value="ECO:0007669"/>
    <property type="project" value="InterPro"/>
</dbReference>
<dbReference type="GO" id="GO:0006606">
    <property type="term" value="P:protein import into nucleus"/>
    <property type="evidence" value="ECO:0007669"/>
    <property type="project" value="TreeGrafter"/>
</dbReference>
<keyword evidence="3" id="KW-0813">Transport</keyword>
<sequence>MVADPFSLPSLQDAVAAVHSAKAGRITLPELKARLPERNDAYYEHRSDPWLAFEKTRTLPVPPEIFDGIKGLAPIARQALFPDIQRACITIDHQLYLWNYAEGQSAFEYHSLPDDQLILAVGVIPARQGVFIDQIKHLLVISTGSFPHVGRSLTLLGIEFIQKADGQSEVKLYETGMSANTNGVVLTEIHGTAAGRIFAAGSDNCLYELVYQASEGWFSNKCYLRNVTSPKFSNLLPTFIKAEKRLDRIAVDDARNLLYTLREGSLIEVFHLPSRDASRAPNKTGSVEGVTKQSGITHSQQDVGDIVWIGPAEHDPRTNVALIAVTTRGYRIFFDDFQGRTWAPFQVRMPPGLAAPLQPQQQPSQPGQQNALALSGTGQSQLQQQQQAATAAGRNVSSVLCAGDVFMLAFSFNAGLSQVCCITPAPSGSSTPGARVESASYIDLELVFSAPVMAETKPLGSAAAAAPFSECGELIRPTVAQFLRPPRSFLILDNNGLTEVVERRPIDMLKALLESGMSINSAIMMEFLNTFGPTESCATALAIAAGNSQVSLNRLSAGAFGGGGPKGAGRMLSEEVMSQASRIIFGQCGSWPAMTTPLNAPRTSRHEGLALYMACLLDRIWDRLLVPPAPPAAGAKPNAAASNAVTPYKSLVASSASTTATQLPLKKEDLEAALLDLAPLCEFMQRNGKLFSLGGPSSSRLVLGGAGGTEYDQERAIKSDQESVERIQALALRTVEAVNFVLFLMDHGLPPLINACSADAKKTISSLRFGQLLTAPEGKIVSKELVTALIEAKIGAQASIDAVADGLQSRCGSFCSADDVRQYKATECIRRAKETPSEQEKVDQLRHSERLLSRGAGQLSTDKLRAICDDYRRLDYPIGVVDLALRCAAEWDPNNVAIAYRADGCPAGADNEPRKAVYDRRKAAYAIVFETLKELDDRLDAAHNVQDTKARVQVLVDARDTVRGDAYARAEASDDPLFHEQFYAWLIERRLTDQLLQLRTPFLADYLQGMPAADHANDVGYVRTLRDLLWQLYVRNSEFFAAAQVLDALAHSKEFGLELRERIEYLALAVGNAKSVGPLHAGNHDVVTFLSQVEEDLEVAQVQAKILHSLQQLAADDADVERTESIEWLDDELLDLSTLYKNFAEPYGLLEEQLMIIASAEYQDVGLVAEVWTQILTREHEAARRAGQANAARAIATTVKDLFVRLGRKDNACPVDVVLDLLMRYAFEQDNDLRVENPVPASWRKRSKGDRNLATSPLESTSGSTVLSAAASSTTAGANNNSSNNNLELQQQQRQGKATATATAEAVPTGWASTTLLSTGSEPELILDILQGAMSTAPPPWNTNAGNAFLVAELAEFLHVWIQASLQQTRHFAPGSASMLGGLGGGGGGGIGGGGGGGAGMAAPLPVDRLWELVNSQIVKVGAAVANVDAGAALRGGAGGAVGGGGGEGKAKETIKRLRECMELLKVWF</sequence>
<dbReference type="EMBL" id="KE361648">
    <property type="protein sequence ID" value="EPQ25974.1"/>
    <property type="molecule type" value="Genomic_DNA"/>
</dbReference>
<dbReference type="InterPro" id="IPR042538">
    <property type="entry name" value="Nucleoporin_Nup155_C_3"/>
</dbReference>
<evidence type="ECO:0000313" key="8">
    <source>
        <dbReference type="EMBL" id="EPQ25974.1"/>
    </source>
</evidence>
<dbReference type="Gene3D" id="1.20.58.1780">
    <property type="match status" value="1"/>
</dbReference>
<evidence type="ECO:0000256" key="2">
    <source>
        <dbReference type="ARBA" id="ARBA00007373"/>
    </source>
</evidence>
<dbReference type="Pfam" id="PF08801">
    <property type="entry name" value="Nucleoporin_N"/>
    <property type="match status" value="1"/>
</dbReference>
<evidence type="ECO:0000256" key="1">
    <source>
        <dbReference type="ARBA" id="ARBA00004123"/>
    </source>
</evidence>
<dbReference type="InterPro" id="IPR007187">
    <property type="entry name" value="Nucleoporin_Nup133/Nup155_C"/>
</dbReference>
<dbReference type="Gene3D" id="1.25.40.450">
    <property type="entry name" value="Nucleoporin, helical domain, N-terminal subdomain"/>
    <property type="match status" value="1"/>
</dbReference>
<dbReference type="GeneID" id="19320505"/>
<reference evidence="8 9" key="1">
    <citation type="journal article" date="2013" name="Plant Cell">
        <title>The transition from a phytopathogenic smut ancestor to an anamorphic biocontrol agent deciphered by comparative whole-genome analysis.</title>
        <authorList>
            <person name="Lefebvre F."/>
            <person name="Joly D.L."/>
            <person name="Labbe C."/>
            <person name="Teichmann B."/>
            <person name="Linning R."/>
            <person name="Belzile F."/>
            <person name="Bakkeren G."/>
            <person name="Belanger R.R."/>
        </authorList>
    </citation>
    <scope>NUCLEOTIDE SEQUENCE [LARGE SCALE GENOMIC DNA]</scope>
    <source>
        <strain evidence="8 9">PF-1</strain>
    </source>
</reference>
<dbReference type="FunFam" id="1.25.40.440:FF:000001">
    <property type="entry name" value="Nuclear pore complex subunit"/>
    <property type="match status" value="1"/>
</dbReference>
<dbReference type="GO" id="GO:0000972">
    <property type="term" value="P:transcription-dependent tethering of RNA polymerase II gene DNA at nuclear periphery"/>
    <property type="evidence" value="ECO:0007669"/>
    <property type="project" value="TreeGrafter"/>
</dbReference>